<dbReference type="Proteomes" id="UP000681967">
    <property type="component" value="Unassembled WGS sequence"/>
</dbReference>
<accession>A0A8S3EWQ7</accession>
<dbReference type="AlphaFoldDB" id="A0A8S3EWQ7"/>
<evidence type="ECO:0000313" key="2">
    <source>
        <dbReference type="EMBL" id="CAF5089489.1"/>
    </source>
</evidence>
<feature type="coiled-coil region" evidence="1">
    <location>
        <begin position="31"/>
        <end position="58"/>
    </location>
</feature>
<protein>
    <submittedName>
        <fullName evidence="2">Uncharacterized protein</fullName>
    </submittedName>
</protein>
<gene>
    <name evidence="2" type="ORF">BYL167_LOCUS62954</name>
</gene>
<proteinExistence type="predicted"/>
<evidence type="ECO:0000256" key="1">
    <source>
        <dbReference type="SAM" id="Coils"/>
    </source>
</evidence>
<evidence type="ECO:0000313" key="3">
    <source>
        <dbReference type="Proteomes" id="UP000681967"/>
    </source>
</evidence>
<reference evidence="2" key="1">
    <citation type="submission" date="2021-02" db="EMBL/GenBank/DDBJ databases">
        <authorList>
            <person name="Nowell W R."/>
        </authorList>
    </citation>
    <scope>NUCLEOTIDE SEQUENCE</scope>
</reference>
<comment type="caution">
    <text evidence="2">The sequence shown here is derived from an EMBL/GenBank/DDBJ whole genome shotgun (WGS) entry which is preliminary data.</text>
</comment>
<organism evidence="2 3">
    <name type="scientific">Rotaria magnacalcarata</name>
    <dbReference type="NCBI Taxonomy" id="392030"/>
    <lineage>
        <taxon>Eukaryota</taxon>
        <taxon>Metazoa</taxon>
        <taxon>Spiralia</taxon>
        <taxon>Gnathifera</taxon>
        <taxon>Rotifera</taxon>
        <taxon>Eurotatoria</taxon>
        <taxon>Bdelloidea</taxon>
        <taxon>Philodinida</taxon>
        <taxon>Philodinidae</taxon>
        <taxon>Rotaria</taxon>
    </lineage>
</organism>
<dbReference type="EMBL" id="CAJOBH010235638">
    <property type="protein sequence ID" value="CAF5089489.1"/>
    <property type="molecule type" value="Genomic_DNA"/>
</dbReference>
<sequence length="259" mass="30443">MDESMIVSDSTEDSSSTETATTYILLHQADTLDLSTQCEQLERQVEKLTKELNESKSVEKRSSDERDKYIHMYNRFNERFLGFERKQLDQMRRILNNLTSDQHQLLLETQDGYRRPQRAFTSPSTSILLPSSLNQTLDDSPRTIDYQQTEADWNDLLAQISELMDFSEKFTAKYSEQVEENNKLRLLNNQKQDENVKLLVDLSLSKAEFEKERQVRGEYEKQYNEANQVIEQDRSKRLQKLRNYASLADDEGDILVNFN</sequence>
<name>A0A8S3EWQ7_9BILA</name>
<keyword evidence="1" id="KW-0175">Coiled coil</keyword>